<evidence type="ECO:0000256" key="1">
    <source>
        <dbReference type="SAM" id="MobiDB-lite"/>
    </source>
</evidence>
<organism evidence="2 3">
    <name type="scientific">Austropuccinia psidii MF-1</name>
    <dbReference type="NCBI Taxonomy" id="1389203"/>
    <lineage>
        <taxon>Eukaryota</taxon>
        <taxon>Fungi</taxon>
        <taxon>Dikarya</taxon>
        <taxon>Basidiomycota</taxon>
        <taxon>Pucciniomycotina</taxon>
        <taxon>Pucciniomycetes</taxon>
        <taxon>Pucciniales</taxon>
        <taxon>Sphaerophragmiaceae</taxon>
        <taxon>Austropuccinia</taxon>
    </lineage>
</organism>
<reference evidence="2" key="1">
    <citation type="submission" date="2021-03" db="EMBL/GenBank/DDBJ databases">
        <title>Draft genome sequence of rust myrtle Austropuccinia psidii MF-1, a brazilian biotype.</title>
        <authorList>
            <person name="Quecine M.C."/>
            <person name="Pachon D.M.R."/>
            <person name="Bonatelli M.L."/>
            <person name="Correr F.H."/>
            <person name="Franceschini L.M."/>
            <person name="Leite T.F."/>
            <person name="Margarido G.R.A."/>
            <person name="Almeida C.A."/>
            <person name="Ferrarezi J.A."/>
            <person name="Labate C.A."/>
        </authorList>
    </citation>
    <scope>NUCLEOTIDE SEQUENCE</scope>
    <source>
        <strain evidence="2">MF-1</strain>
    </source>
</reference>
<keyword evidence="3" id="KW-1185">Reference proteome</keyword>
<name>A0A9Q3BAS0_9BASI</name>
<sequence>MGCIDCNLYLRDAQYKFRVCQGFPDRYLHILVSNDKYDSKKKVYIIKSLKFCSLWATQFIPRADKEMDKCDANIGKRSQRHKQEEPVLPKDSVLTQPPKNLPINSYDPTWYNSHPIGENTRIADTFSVVFLVDGTKSICGIQHPDKKLSDFRFGEKYWEQIIEPYDISHEIINQYNDDDNEDSLD</sequence>
<gene>
    <name evidence="2" type="ORF">O181_001417</name>
</gene>
<dbReference type="Proteomes" id="UP000765509">
    <property type="component" value="Unassembled WGS sequence"/>
</dbReference>
<dbReference type="EMBL" id="AVOT02000206">
    <property type="protein sequence ID" value="MBW0461702.1"/>
    <property type="molecule type" value="Genomic_DNA"/>
</dbReference>
<comment type="caution">
    <text evidence="2">The sequence shown here is derived from an EMBL/GenBank/DDBJ whole genome shotgun (WGS) entry which is preliminary data.</text>
</comment>
<feature type="region of interest" description="Disordered" evidence="1">
    <location>
        <begin position="76"/>
        <end position="101"/>
    </location>
</feature>
<accession>A0A9Q3BAS0</accession>
<dbReference type="AlphaFoldDB" id="A0A9Q3BAS0"/>
<proteinExistence type="predicted"/>
<evidence type="ECO:0000313" key="2">
    <source>
        <dbReference type="EMBL" id="MBW0461702.1"/>
    </source>
</evidence>
<protein>
    <submittedName>
        <fullName evidence="2">Uncharacterized protein</fullName>
    </submittedName>
</protein>
<evidence type="ECO:0000313" key="3">
    <source>
        <dbReference type="Proteomes" id="UP000765509"/>
    </source>
</evidence>